<dbReference type="Pfam" id="PF00665">
    <property type="entry name" value="rve"/>
    <property type="match status" value="1"/>
</dbReference>
<dbReference type="InterPro" id="IPR048020">
    <property type="entry name" value="Transpos_IS3"/>
</dbReference>
<dbReference type="InterPro" id="IPR025948">
    <property type="entry name" value="HTH-like_dom"/>
</dbReference>
<dbReference type="InterPro" id="IPR001584">
    <property type="entry name" value="Integrase_cat-core"/>
</dbReference>
<dbReference type="Gene3D" id="3.30.420.10">
    <property type="entry name" value="Ribonuclease H-like superfamily/Ribonuclease H"/>
    <property type="match status" value="1"/>
</dbReference>
<dbReference type="PANTHER" id="PTHR46889:SF4">
    <property type="entry name" value="TRANSPOSASE INSO FOR INSERTION SEQUENCE ELEMENT IS911B-RELATED"/>
    <property type="match status" value="1"/>
</dbReference>
<evidence type="ECO:0000313" key="4">
    <source>
        <dbReference type="Proteomes" id="UP000198928"/>
    </source>
</evidence>
<reference evidence="4" key="1">
    <citation type="submission" date="2016-10" db="EMBL/GenBank/DDBJ databases">
        <authorList>
            <person name="Varghese N."/>
            <person name="Submissions S."/>
        </authorList>
    </citation>
    <scope>NUCLEOTIDE SEQUENCE [LARGE SCALE GENOMIC DNA]</scope>
    <source>
        <strain evidence="4">PL19</strain>
    </source>
</reference>
<dbReference type="InterPro" id="IPR012337">
    <property type="entry name" value="RNaseH-like_sf"/>
</dbReference>
<dbReference type="GO" id="GO:0015074">
    <property type="term" value="P:DNA integration"/>
    <property type="evidence" value="ECO:0007669"/>
    <property type="project" value="InterPro"/>
</dbReference>
<dbReference type="NCBIfam" id="NF033516">
    <property type="entry name" value="transpos_IS3"/>
    <property type="match status" value="1"/>
</dbReference>
<gene>
    <name evidence="3" type="ORF">SAMN05192584_12285</name>
</gene>
<protein>
    <submittedName>
        <fullName evidence="3">Transposase InsO and inactivated derivatives</fullName>
    </submittedName>
</protein>
<dbReference type="PANTHER" id="PTHR46889">
    <property type="entry name" value="TRANSPOSASE INSF FOR INSERTION SEQUENCE IS3B-RELATED"/>
    <property type="match status" value="1"/>
</dbReference>
<dbReference type="SUPFAM" id="SSF53098">
    <property type="entry name" value="Ribonuclease H-like"/>
    <property type="match status" value="1"/>
</dbReference>
<proteinExistence type="predicted"/>
<feature type="domain" description="Integrase catalytic" evidence="2">
    <location>
        <begin position="119"/>
        <end position="283"/>
    </location>
</feature>
<dbReference type="Pfam" id="PF13276">
    <property type="entry name" value="HTH_21"/>
    <property type="match status" value="1"/>
</dbReference>
<keyword evidence="4" id="KW-1185">Reference proteome</keyword>
<organism evidence="3 4">
    <name type="scientific">Streptomyces pini</name>
    <dbReference type="NCBI Taxonomy" id="1520580"/>
    <lineage>
        <taxon>Bacteria</taxon>
        <taxon>Bacillati</taxon>
        <taxon>Actinomycetota</taxon>
        <taxon>Actinomycetes</taxon>
        <taxon>Kitasatosporales</taxon>
        <taxon>Streptomycetaceae</taxon>
        <taxon>Streptomyces</taxon>
    </lineage>
</organism>
<evidence type="ECO:0000313" key="3">
    <source>
        <dbReference type="EMBL" id="SFL60713.1"/>
    </source>
</evidence>
<evidence type="ECO:0000256" key="1">
    <source>
        <dbReference type="ARBA" id="ARBA00002286"/>
    </source>
</evidence>
<dbReference type="Pfam" id="PF13333">
    <property type="entry name" value="rve_2"/>
    <property type="match status" value="1"/>
</dbReference>
<name>A0A1I4J3D6_9ACTN</name>
<dbReference type="AlphaFoldDB" id="A0A1I4J3D6"/>
<dbReference type="EMBL" id="FOSG01000022">
    <property type="protein sequence ID" value="SFL60713.1"/>
    <property type="molecule type" value="Genomic_DNA"/>
</dbReference>
<dbReference type="GO" id="GO:0003676">
    <property type="term" value="F:nucleic acid binding"/>
    <property type="evidence" value="ECO:0007669"/>
    <property type="project" value="InterPro"/>
</dbReference>
<dbReference type="PROSITE" id="PS50994">
    <property type="entry name" value="INTEGRASE"/>
    <property type="match status" value="1"/>
</dbReference>
<dbReference type="InterPro" id="IPR050900">
    <property type="entry name" value="Transposase_IS3/IS150/IS904"/>
</dbReference>
<dbReference type="Proteomes" id="UP000198928">
    <property type="component" value="Unassembled WGS sequence"/>
</dbReference>
<evidence type="ECO:0000259" key="2">
    <source>
        <dbReference type="PROSITE" id="PS50994"/>
    </source>
</evidence>
<sequence length="294" mass="33736">MIDHLRDKGLGVGFACRVLGLSESAYYARKKRPKSARRLRDEQLMPLIEQVHADSGGTYGVRRITRALRRKGVHVARCTVERLMAELGLEGVIRGRRRRTTVPEPSAPRPPDLVDRDFTASRPDQLWVADMTYVRTWSGWVYVAFVLDVFSRTIVGWQVANHMRTELPLEALETALWRRRIKKDSGLIHHSDRGSQYVSIRYTDRLAEIGAAASVGSVADSYDNAMAEALNGTFKAELIEMQGPWRDVDQVERAIFQWVTWCNEERLHSALDYVPPAEYERDWWRQQQATPQSV</sequence>
<comment type="function">
    <text evidence="1">Involved in the transposition of the insertion sequence.</text>
</comment>
<accession>A0A1I4J3D6</accession>
<dbReference type="InterPro" id="IPR036397">
    <property type="entry name" value="RNaseH_sf"/>
</dbReference>